<reference evidence="1 2" key="1">
    <citation type="journal article" date="2019" name="Int. J. Syst. Evol. Microbiol.">
        <title>The Global Catalogue of Microorganisms (GCM) 10K type strain sequencing project: providing services to taxonomists for standard genome sequencing and annotation.</title>
        <authorList>
            <consortium name="The Broad Institute Genomics Platform"/>
            <consortium name="The Broad Institute Genome Sequencing Center for Infectious Disease"/>
            <person name="Wu L."/>
            <person name="Ma J."/>
        </authorList>
    </citation>
    <scope>NUCLEOTIDE SEQUENCE [LARGE SCALE GENOMIC DNA]</scope>
    <source>
        <strain evidence="1 2">SKJ47</strain>
    </source>
</reference>
<proteinExistence type="predicted"/>
<dbReference type="Pfam" id="PF13459">
    <property type="entry name" value="Fer4_15"/>
    <property type="match status" value="1"/>
</dbReference>
<protein>
    <submittedName>
        <fullName evidence="1">Ferredoxin</fullName>
    </submittedName>
</protein>
<gene>
    <name evidence="1" type="ORF">ACFQE9_13715</name>
</gene>
<keyword evidence="2" id="KW-1185">Reference proteome</keyword>
<name>A0ABD5UW60_9EURY</name>
<dbReference type="EMBL" id="JBHSXL010000010">
    <property type="protein sequence ID" value="MFC6893654.1"/>
    <property type="molecule type" value="Genomic_DNA"/>
</dbReference>
<dbReference type="AlphaFoldDB" id="A0ABD5UW60"/>
<dbReference type="RefSeq" id="WP_379745844.1">
    <property type="nucleotide sequence ID" value="NZ_JBHSVN010000001.1"/>
</dbReference>
<evidence type="ECO:0000313" key="2">
    <source>
        <dbReference type="Proteomes" id="UP001596296"/>
    </source>
</evidence>
<evidence type="ECO:0000313" key="1">
    <source>
        <dbReference type="EMBL" id="MFC6893654.1"/>
    </source>
</evidence>
<sequence>MTTESSHRSETTEADHDREAYRVTLDRDACEGIFACLVRDDRFREAADGLAAIEGAGPAGKPTNADGESHGTVVARFEDDRLADAERAAAACPVDAIEVEVPENDTIEVVADE</sequence>
<comment type="caution">
    <text evidence="1">The sequence shown here is derived from an EMBL/GenBank/DDBJ whole genome shotgun (WGS) entry which is preliminary data.</text>
</comment>
<accession>A0ABD5UW60</accession>
<dbReference type="Proteomes" id="UP001596296">
    <property type="component" value="Unassembled WGS sequence"/>
</dbReference>
<dbReference type="Gene3D" id="3.30.70.20">
    <property type="match status" value="1"/>
</dbReference>
<organism evidence="1 2">
    <name type="scientific">Halopenitus salinus</name>
    <dbReference type="NCBI Taxonomy" id="1198295"/>
    <lineage>
        <taxon>Archaea</taxon>
        <taxon>Methanobacteriati</taxon>
        <taxon>Methanobacteriota</taxon>
        <taxon>Stenosarchaea group</taxon>
        <taxon>Halobacteria</taxon>
        <taxon>Halobacteriales</taxon>
        <taxon>Haloferacaceae</taxon>
        <taxon>Halopenitus</taxon>
    </lineage>
</organism>